<evidence type="ECO:0008006" key="3">
    <source>
        <dbReference type="Google" id="ProtNLM"/>
    </source>
</evidence>
<sequence>MNIKLILLTAATALGLASCNTISGIGKDVESMGSKIDSASQATSRSMQQ</sequence>
<dbReference type="PROSITE" id="PS51257">
    <property type="entry name" value="PROKAR_LIPOPROTEIN"/>
    <property type="match status" value="1"/>
</dbReference>
<reference evidence="1" key="1">
    <citation type="submission" date="2022-06" db="EMBL/GenBank/DDBJ databases">
        <title>Akkermansia biwalacus sp. nov., an anaerobic mucin-degrading bacterium isolated from human intestine.</title>
        <authorList>
            <person name="Kobayashi Y."/>
            <person name="Inoue S."/>
            <person name="Kawahara T."/>
            <person name="Kohda N."/>
        </authorList>
    </citation>
    <scope>NUCLEOTIDE SEQUENCE</scope>
    <source>
        <strain evidence="1">WON2089</strain>
    </source>
</reference>
<dbReference type="RefSeq" id="WP_082770100.1">
    <property type="nucleotide sequence ID" value="NZ_AP025943.1"/>
</dbReference>
<keyword evidence="2" id="KW-1185">Reference proteome</keyword>
<gene>
    <name evidence="1" type="ORF">Abiwalacus_06610</name>
</gene>
<proteinExistence type="predicted"/>
<protein>
    <recommendedName>
        <fullName evidence="3">Entericidin</fullName>
    </recommendedName>
</protein>
<accession>A0ABM7ZEE2</accession>
<evidence type="ECO:0000313" key="2">
    <source>
        <dbReference type="Proteomes" id="UP001062263"/>
    </source>
</evidence>
<dbReference type="Proteomes" id="UP001062263">
    <property type="component" value="Chromosome"/>
</dbReference>
<dbReference type="EMBL" id="AP025943">
    <property type="protein sequence ID" value="BDL43087.1"/>
    <property type="molecule type" value="Genomic_DNA"/>
</dbReference>
<name>A0ABM7ZEE2_9BACT</name>
<evidence type="ECO:0000313" key="1">
    <source>
        <dbReference type="EMBL" id="BDL43087.1"/>
    </source>
</evidence>
<organism evidence="1 2">
    <name type="scientific">Akkermansia biwaensis</name>
    <dbReference type="NCBI Taxonomy" id="2946555"/>
    <lineage>
        <taxon>Bacteria</taxon>
        <taxon>Pseudomonadati</taxon>
        <taxon>Verrucomicrobiota</taxon>
        <taxon>Verrucomicrobiia</taxon>
        <taxon>Verrucomicrobiales</taxon>
        <taxon>Akkermansiaceae</taxon>
        <taxon>Akkermansia</taxon>
    </lineage>
</organism>